<dbReference type="PROSITE" id="PS51096">
    <property type="entry name" value="PTS_EIIA_TYPE_4"/>
    <property type="match status" value="1"/>
</dbReference>
<dbReference type="GO" id="GO:0016020">
    <property type="term" value="C:membrane"/>
    <property type="evidence" value="ECO:0007669"/>
    <property type="project" value="InterPro"/>
</dbReference>
<dbReference type="Pfam" id="PF03610">
    <property type="entry name" value="EIIA-man"/>
    <property type="match status" value="1"/>
</dbReference>
<reference evidence="3 4" key="1">
    <citation type="submission" date="2018-03" db="EMBL/GenBank/DDBJ databases">
        <authorList>
            <person name="Gulvik C.A."/>
        </authorList>
    </citation>
    <scope>NUCLEOTIDE SEQUENCE [LARGE SCALE GENOMIC DNA]</scope>
    <source>
        <strain evidence="3 4">JCM 31581</strain>
    </source>
</reference>
<dbReference type="Gene3D" id="3.40.50.510">
    <property type="entry name" value="Phosphotransferase system, mannose-type IIA component"/>
    <property type="match status" value="1"/>
</dbReference>
<dbReference type="GO" id="GO:0009401">
    <property type="term" value="P:phosphoenolpyruvate-dependent sugar phosphotransferase system"/>
    <property type="evidence" value="ECO:0007669"/>
    <property type="project" value="InterPro"/>
</dbReference>
<dbReference type="InterPro" id="IPR051471">
    <property type="entry name" value="Bacterial_PTS_sugar_comp"/>
</dbReference>
<gene>
    <name evidence="3" type="ORF">C7P63_02335</name>
</gene>
<dbReference type="AlphaFoldDB" id="A0A429Z9Q8"/>
<evidence type="ECO:0000313" key="3">
    <source>
        <dbReference type="EMBL" id="RST90449.1"/>
    </source>
</evidence>
<evidence type="ECO:0000259" key="2">
    <source>
        <dbReference type="PROSITE" id="PS51096"/>
    </source>
</evidence>
<protein>
    <submittedName>
        <fullName evidence="3">PTS fructose transporter subunit IIA</fullName>
    </submittedName>
</protein>
<dbReference type="InterPro" id="IPR004701">
    <property type="entry name" value="PTS_EIIA_man-typ"/>
</dbReference>
<dbReference type="EMBL" id="PXZH01000001">
    <property type="protein sequence ID" value="RST90449.1"/>
    <property type="molecule type" value="Genomic_DNA"/>
</dbReference>
<proteinExistence type="predicted"/>
<evidence type="ECO:0000313" key="4">
    <source>
        <dbReference type="Proteomes" id="UP000277864"/>
    </source>
</evidence>
<keyword evidence="4" id="KW-1185">Reference proteome</keyword>
<dbReference type="OrthoDB" id="6623712at2"/>
<feature type="domain" description="PTS EIIA type-4" evidence="2">
    <location>
        <begin position="1"/>
        <end position="116"/>
    </location>
</feature>
<dbReference type="PANTHER" id="PTHR33799">
    <property type="entry name" value="PTS PERMEASE-RELATED-RELATED"/>
    <property type="match status" value="1"/>
</dbReference>
<dbReference type="InterPro" id="IPR036662">
    <property type="entry name" value="PTS_EIIA_man-typ_sf"/>
</dbReference>
<accession>A0A429Z9Q8</accession>
<dbReference type="GO" id="GO:0016740">
    <property type="term" value="F:transferase activity"/>
    <property type="evidence" value="ECO:0007669"/>
    <property type="project" value="UniProtKB-KW"/>
</dbReference>
<dbReference type="SUPFAM" id="SSF53062">
    <property type="entry name" value="PTS system fructose IIA component-like"/>
    <property type="match status" value="1"/>
</dbReference>
<sequence length="133" mass="14209">MSHGHLSEEMLASTHMIIGDLAVAKTLAMEAEDGLAGTQAKLAELLPENNQQPVLILADLKGGTPCNVGMLAMKDYPNLRVVSGLNLAMAIEACVATSTQVDELAEYLQQIGKEAVLNIPSPTITDDDEEYEE</sequence>
<keyword evidence="1" id="KW-0808">Transferase</keyword>
<dbReference type="Proteomes" id="UP000277864">
    <property type="component" value="Unassembled WGS sequence"/>
</dbReference>
<evidence type="ECO:0000256" key="1">
    <source>
        <dbReference type="ARBA" id="ARBA00022679"/>
    </source>
</evidence>
<name>A0A429Z9Q8_9ENTE</name>
<dbReference type="PANTHER" id="PTHR33799:SF1">
    <property type="entry name" value="PTS SYSTEM MANNOSE-SPECIFIC EIIAB COMPONENT-RELATED"/>
    <property type="match status" value="1"/>
</dbReference>
<organism evidence="3 4">
    <name type="scientific">Vagococcus humatus</name>
    <dbReference type="NCBI Taxonomy" id="1889241"/>
    <lineage>
        <taxon>Bacteria</taxon>
        <taxon>Bacillati</taxon>
        <taxon>Bacillota</taxon>
        <taxon>Bacilli</taxon>
        <taxon>Lactobacillales</taxon>
        <taxon>Enterococcaceae</taxon>
        <taxon>Vagococcus</taxon>
    </lineage>
</organism>
<comment type="caution">
    <text evidence="3">The sequence shown here is derived from an EMBL/GenBank/DDBJ whole genome shotgun (WGS) entry which is preliminary data.</text>
</comment>